<accession>A0A0F9SUG8</accession>
<protein>
    <submittedName>
        <fullName evidence="1">Uncharacterized protein</fullName>
    </submittedName>
</protein>
<gene>
    <name evidence="1" type="ORF">LCGC14_0810040</name>
</gene>
<dbReference type="AlphaFoldDB" id="A0A0F9SUG8"/>
<dbReference type="EMBL" id="LAZR01002227">
    <property type="protein sequence ID" value="KKN32813.1"/>
    <property type="molecule type" value="Genomic_DNA"/>
</dbReference>
<sequence length="141" mass="15513">MSATTIRKGDDAVEVVTSIKEVTIRLGLDGISASIYLDWGEARELAETILVDFAEMSTPDDPRLSAVVGRQLKGKVKGKAPSMMTFEKWMDKVNFALEDEVGIGISDLADWGYWDAFDDEMPPEEAAAEVLKANGWVGEKR</sequence>
<comment type="caution">
    <text evidence="1">The sequence shown here is derived from an EMBL/GenBank/DDBJ whole genome shotgun (WGS) entry which is preliminary data.</text>
</comment>
<dbReference type="Pfam" id="PF17441">
    <property type="entry name" value="DUF5419"/>
    <property type="match status" value="1"/>
</dbReference>
<evidence type="ECO:0000313" key="1">
    <source>
        <dbReference type="EMBL" id="KKN32813.1"/>
    </source>
</evidence>
<proteinExistence type="predicted"/>
<dbReference type="InterPro" id="IPR039451">
    <property type="entry name" value="DUF5419"/>
</dbReference>
<organism evidence="1">
    <name type="scientific">marine sediment metagenome</name>
    <dbReference type="NCBI Taxonomy" id="412755"/>
    <lineage>
        <taxon>unclassified sequences</taxon>
        <taxon>metagenomes</taxon>
        <taxon>ecological metagenomes</taxon>
    </lineage>
</organism>
<reference evidence="1" key="1">
    <citation type="journal article" date="2015" name="Nature">
        <title>Complex archaea that bridge the gap between prokaryotes and eukaryotes.</title>
        <authorList>
            <person name="Spang A."/>
            <person name="Saw J.H."/>
            <person name="Jorgensen S.L."/>
            <person name="Zaremba-Niedzwiedzka K."/>
            <person name="Martijn J."/>
            <person name="Lind A.E."/>
            <person name="van Eijk R."/>
            <person name="Schleper C."/>
            <person name="Guy L."/>
            <person name="Ettema T.J."/>
        </authorList>
    </citation>
    <scope>NUCLEOTIDE SEQUENCE</scope>
</reference>
<name>A0A0F9SUG8_9ZZZZ</name>